<accession>A0A4Q7LXY6</accession>
<proteinExistence type="predicted"/>
<dbReference type="OrthoDB" id="5117621at2"/>
<evidence type="ECO:0000313" key="1">
    <source>
        <dbReference type="EMBL" id="RZS58899.1"/>
    </source>
</evidence>
<keyword evidence="2" id="KW-1185">Reference proteome</keyword>
<dbReference type="RefSeq" id="WP_130484039.1">
    <property type="nucleotide sequence ID" value="NZ_SGWW01000001.1"/>
</dbReference>
<protein>
    <submittedName>
        <fullName evidence="1">Uncharacterized protein</fullName>
    </submittedName>
</protein>
<dbReference type="Proteomes" id="UP000293519">
    <property type="component" value="Unassembled WGS sequence"/>
</dbReference>
<comment type="caution">
    <text evidence="1">The sequence shown here is derived from an EMBL/GenBank/DDBJ whole genome shotgun (WGS) entry which is preliminary data.</text>
</comment>
<dbReference type="AlphaFoldDB" id="A0A4Q7LXY6"/>
<organism evidence="1 2">
    <name type="scientific">Microcella putealis</name>
    <dbReference type="NCBI Taxonomy" id="337005"/>
    <lineage>
        <taxon>Bacteria</taxon>
        <taxon>Bacillati</taxon>
        <taxon>Actinomycetota</taxon>
        <taxon>Actinomycetes</taxon>
        <taxon>Micrococcales</taxon>
        <taxon>Microbacteriaceae</taxon>
        <taxon>Microcella</taxon>
    </lineage>
</organism>
<evidence type="ECO:0000313" key="2">
    <source>
        <dbReference type="Proteomes" id="UP000293519"/>
    </source>
</evidence>
<name>A0A4Q7LXY6_9MICO</name>
<sequence length="275" mass="29152">MTPNTAPQGPTRDAVLRAELVARASTPESPRRYAPGRVVAASILAFGLAGATTGAAVAATGAFSPQETIGAVQIEMEEMRSITFPGTEFFGTPLIITGSGTTIVELGERPQDASTLALRVGCIDPGRFDITIDETPDGWVQCDSDDVVEGPTIGGFSSQYDVSDEAPRTLSVSGTSGDRYVIWVSWAAAPERAEPSNAQQDALADGTVTRDEYLAGLDRYIACMEDLGWSVGVVDRDADVIDYRIEAVAGADDALCYAAEFEQLDMGWQLSREDG</sequence>
<gene>
    <name evidence="1" type="ORF">EV141_0109</name>
</gene>
<dbReference type="EMBL" id="SGWW01000001">
    <property type="protein sequence ID" value="RZS58899.1"/>
    <property type="molecule type" value="Genomic_DNA"/>
</dbReference>
<reference evidence="1 2" key="1">
    <citation type="journal article" date="2015" name="Stand. Genomic Sci.">
        <title>Genomic Encyclopedia of Bacterial and Archaeal Type Strains, Phase III: the genomes of soil and plant-associated and newly described type strains.</title>
        <authorList>
            <person name="Whitman W.B."/>
            <person name="Woyke T."/>
            <person name="Klenk H.P."/>
            <person name="Zhou Y."/>
            <person name="Lilburn T.G."/>
            <person name="Beck B.J."/>
            <person name="De Vos P."/>
            <person name="Vandamme P."/>
            <person name="Eisen J.A."/>
            <person name="Garrity G."/>
            <person name="Hugenholtz P."/>
            <person name="Kyrpides N.C."/>
        </authorList>
    </citation>
    <scope>NUCLEOTIDE SEQUENCE [LARGE SCALE GENOMIC DNA]</scope>
    <source>
        <strain evidence="1 2">CV2</strain>
    </source>
</reference>